<name>A0A4R1L0Z5_9BACT</name>
<dbReference type="PRINTS" id="PR01415">
    <property type="entry name" value="ANKYRIN"/>
</dbReference>
<gene>
    <name evidence="4" type="ORF">C7378_2872</name>
</gene>
<organism evidence="4 5">
    <name type="scientific">Acidipila rosea</name>
    <dbReference type="NCBI Taxonomy" id="768535"/>
    <lineage>
        <taxon>Bacteria</taxon>
        <taxon>Pseudomonadati</taxon>
        <taxon>Acidobacteriota</taxon>
        <taxon>Terriglobia</taxon>
        <taxon>Terriglobales</taxon>
        <taxon>Acidobacteriaceae</taxon>
        <taxon>Acidipila</taxon>
    </lineage>
</organism>
<dbReference type="Gene3D" id="1.25.40.20">
    <property type="entry name" value="Ankyrin repeat-containing domain"/>
    <property type="match status" value="2"/>
</dbReference>
<sequence length="218" mass="22936">MGQQIFDFIRRGQTAELATALQDNPRLAQSCDTQGVSALMWAIYTHQRPVVELLRPHAGPLGLFEAAALGDCSRLSALLAADAMAAHAVAGDGWSALHLAAAFGTPEAVLLLIEHGAHVHQFSHNPLRNQPLHACLALDGSAATVKALIEAGADVNAVGAGDYTPLHLAAANNRVDVIGLLLQAGAKRDARCAQGKTAEDYARERGHEEVVRLLQPAA</sequence>
<dbReference type="SUPFAM" id="SSF48403">
    <property type="entry name" value="Ankyrin repeat"/>
    <property type="match status" value="1"/>
</dbReference>
<dbReference type="Pfam" id="PF13606">
    <property type="entry name" value="Ank_3"/>
    <property type="match status" value="1"/>
</dbReference>
<dbReference type="EMBL" id="SMGK01000005">
    <property type="protein sequence ID" value="TCK71592.1"/>
    <property type="molecule type" value="Genomic_DNA"/>
</dbReference>
<evidence type="ECO:0000313" key="5">
    <source>
        <dbReference type="Proteomes" id="UP000295210"/>
    </source>
</evidence>
<comment type="caution">
    <text evidence="4">The sequence shown here is derived from an EMBL/GenBank/DDBJ whole genome shotgun (WGS) entry which is preliminary data.</text>
</comment>
<dbReference type="InterPro" id="IPR036770">
    <property type="entry name" value="Ankyrin_rpt-contain_sf"/>
</dbReference>
<dbReference type="Proteomes" id="UP000295210">
    <property type="component" value="Unassembled WGS sequence"/>
</dbReference>
<dbReference type="PROSITE" id="PS50088">
    <property type="entry name" value="ANK_REPEAT"/>
    <property type="match status" value="2"/>
</dbReference>
<accession>A0A4R1L0Z5</accession>
<protein>
    <submittedName>
        <fullName evidence="4">Uncharacterized protein</fullName>
    </submittedName>
</protein>
<evidence type="ECO:0000256" key="3">
    <source>
        <dbReference type="PROSITE-ProRule" id="PRU00023"/>
    </source>
</evidence>
<keyword evidence="1" id="KW-0677">Repeat</keyword>
<reference evidence="4 5" key="1">
    <citation type="submission" date="2019-03" db="EMBL/GenBank/DDBJ databases">
        <title>Genomic Encyclopedia of Type Strains, Phase IV (KMG-IV): sequencing the most valuable type-strain genomes for metagenomic binning, comparative biology and taxonomic classification.</title>
        <authorList>
            <person name="Goeker M."/>
        </authorList>
    </citation>
    <scope>NUCLEOTIDE SEQUENCE [LARGE SCALE GENOMIC DNA]</scope>
    <source>
        <strain evidence="4 5">DSM 103428</strain>
    </source>
</reference>
<keyword evidence="5" id="KW-1185">Reference proteome</keyword>
<evidence type="ECO:0000256" key="1">
    <source>
        <dbReference type="ARBA" id="ARBA00022737"/>
    </source>
</evidence>
<dbReference type="Pfam" id="PF12796">
    <property type="entry name" value="Ank_2"/>
    <property type="match status" value="1"/>
</dbReference>
<dbReference type="InterPro" id="IPR002110">
    <property type="entry name" value="Ankyrin_rpt"/>
</dbReference>
<feature type="repeat" description="ANK" evidence="3">
    <location>
        <begin position="92"/>
        <end position="124"/>
    </location>
</feature>
<evidence type="ECO:0000313" key="4">
    <source>
        <dbReference type="EMBL" id="TCK71592.1"/>
    </source>
</evidence>
<evidence type="ECO:0000256" key="2">
    <source>
        <dbReference type="ARBA" id="ARBA00023043"/>
    </source>
</evidence>
<feature type="repeat" description="ANK" evidence="3">
    <location>
        <begin position="161"/>
        <end position="193"/>
    </location>
</feature>
<proteinExistence type="predicted"/>
<dbReference type="PANTHER" id="PTHR24198">
    <property type="entry name" value="ANKYRIN REPEAT AND PROTEIN KINASE DOMAIN-CONTAINING PROTEIN"/>
    <property type="match status" value="1"/>
</dbReference>
<dbReference type="AlphaFoldDB" id="A0A4R1L0Z5"/>
<keyword evidence="2 3" id="KW-0040">ANK repeat</keyword>
<dbReference type="PROSITE" id="PS50297">
    <property type="entry name" value="ANK_REP_REGION"/>
    <property type="match status" value="2"/>
</dbReference>
<dbReference type="RefSeq" id="WP_131998119.1">
    <property type="nucleotide sequence ID" value="NZ_SMGK01000005.1"/>
</dbReference>
<dbReference type="OrthoDB" id="5622506at2"/>
<dbReference type="PANTHER" id="PTHR24198:SF165">
    <property type="entry name" value="ANKYRIN REPEAT-CONTAINING PROTEIN-RELATED"/>
    <property type="match status" value="1"/>
</dbReference>
<dbReference type="SMART" id="SM00248">
    <property type="entry name" value="ANK"/>
    <property type="match status" value="4"/>
</dbReference>